<dbReference type="PANTHER" id="PTHR45641">
    <property type="entry name" value="TETRATRICOPEPTIDE REPEAT PROTEIN (AFU_ORTHOLOGUE AFUA_6G03870)"/>
    <property type="match status" value="1"/>
</dbReference>
<name>A0A8S2D7E2_9BILA</name>
<feature type="repeat" description="TPR" evidence="8">
    <location>
        <begin position="782"/>
        <end position="815"/>
    </location>
</feature>
<evidence type="ECO:0000313" key="10">
    <source>
        <dbReference type="EMBL" id="CAF0897258.1"/>
    </source>
</evidence>
<dbReference type="EMBL" id="CAJOBA010003337">
    <property type="protein sequence ID" value="CAF3678528.1"/>
    <property type="molecule type" value="Genomic_DNA"/>
</dbReference>
<dbReference type="AlphaFoldDB" id="A0A8S2D7E2"/>
<keyword evidence="9" id="KW-0520">NAD</keyword>
<dbReference type="Proteomes" id="UP000677228">
    <property type="component" value="Unassembled WGS sequence"/>
</dbReference>
<dbReference type="GO" id="GO:0106274">
    <property type="term" value="F:NAD+-protein-arginine ADP-ribosyltransferase activity"/>
    <property type="evidence" value="ECO:0007669"/>
    <property type="project" value="UniProtKB-EC"/>
</dbReference>
<keyword evidence="4" id="KW-0548">Nucleotidyltransferase</keyword>
<dbReference type="SMART" id="SM00028">
    <property type="entry name" value="TPR"/>
    <property type="match status" value="8"/>
</dbReference>
<evidence type="ECO:0000256" key="6">
    <source>
        <dbReference type="ARBA" id="ARBA00022803"/>
    </source>
</evidence>
<keyword evidence="3 9" id="KW-0808">Transferase</keyword>
<protein>
    <recommendedName>
        <fullName evidence="9">NAD(P)(+)--arginine ADP-ribosyltransferase</fullName>
        <ecNumber evidence="9">2.4.2.31</ecNumber>
    </recommendedName>
    <alternativeName>
        <fullName evidence="9">Mono(ADP-ribosyl)transferase</fullName>
    </alternativeName>
</protein>
<keyword evidence="9" id="KW-0521">NADP</keyword>
<reference evidence="10" key="1">
    <citation type="submission" date="2021-02" db="EMBL/GenBank/DDBJ databases">
        <authorList>
            <person name="Nowell W R."/>
        </authorList>
    </citation>
    <scope>NUCLEOTIDE SEQUENCE</scope>
</reference>
<dbReference type="SUPFAM" id="SSF48452">
    <property type="entry name" value="TPR-like"/>
    <property type="match status" value="3"/>
</dbReference>
<dbReference type="PROSITE" id="PS51996">
    <property type="entry name" value="TR_MART"/>
    <property type="match status" value="1"/>
</dbReference>
<accession>A0A8S2D7E2</accession>
<feature type="repeat" description="TPR" evidence="8">
    <location>
        <begin position="652"/>
        <end position="685"/>
    </location>
</feature>
<evidence type="ECO:0000256" key="4">
    <source>
        <dbReference type="ARBA" id="ARBA00022695"/>
    </source>
</evidence>
<dbReference type="Pfam" id="PF13424">
    <property type="entry name" value="TPR_12"/>
    <property type="match status" value="3"/>
</dbReference>
<dbReference type="EC" id="2.4.2.31" evidence="9"/>
<gene>
    <name evidence="10" type="ORF">OVA965_LOCUS9438</name>
    <name evidence="11" type="ORF">TMI583_LOCUS9435</name>
</gene>
<evidence type="ECO:0000256" key="1">
    <source>
        <dbReference type="ARBA" id="ARBA00009558"/>
    </source>
</evidence>
<dbReference type="SUPFAM" id="SSF56399">
    <property type="entry name" value="ADP-ribosylation"/>
    <property type="match status" value="1"/>
</dbReference>
<keyword evidence="5" id="KW-0677">Repeat</keyword>
<evidence type="ECO:0000256" key="3">
    <source>
        <dbReference type="ARBA" id="ARBA00022679"/>
    </source>
</evidence>
<evidence type="ECO:0000256" key="2">
    <source>
        <dbReference type="ARBA" id="ARBA00022676"/>
    </source>
</evidence>
<dbReference type="EMBL" id="CAJNOK010003335">
    <property type="protein sequence ID" value="CAF0897258.1"/>
    <property type="molecule type" value="Genomic_DNA"/>
</dbReference>
<feature type="repeat" description="TPR" evidence="8">
    <location>
        <begin position="610"/>
        <end position="643"/>
    </location>
</feature>
<evidence type="ECO:0000256" key="8">
    <source>
        <dbReference type="PROSITE-ProRule" id="PRU00339"/>
    </source>
</evidence>
<proteinExistence type="inferred from homology"/>
<dbReference type="PANTHER" id="PTHR45641:SF19">
    <property type="entry name" value="NEPHROCYSTIN-3"/>
    <property type="match status" value="1"/>
</dbReference>
<dbReference type="Pfam" id="PF01129">
    <property type="entry name" value="ART"/>
    <property type="match status" value="1"/>
</dbReference>
<evidence type="ECO:0000256" key="7">
    <source>
        <dbReference type="ARBA" id="ARBA00047597"/>
    </source>
</evidence>
<dbReference type="Gene3D" id="1.25.40.10">
    <property type="entry name" value="Tetratricopeptide repeat domain"/>
    <property type="match status" value="4"/>
</dbReference>
<organism evidence="10 12">
    <name type="scientific">Didymodactylos carnosus</name>
    <dbReference type="NCBI Taxonomy" id="1234261"/>
    <lineage>
        <taxon>Eukaryota</taxon>
        <taxon>Metazoa</taxon>
        <taxon>Spiralia</taxon>
        <taxon>Gnathifera</taxon>
        <taxon>Rotifera</taxon>
        <taxon>Eurotatoria</taxon>
        <taxon>Bdelloidea</taxon>
        <taxon>Philodinida</taxon>
        <taxon>Philodinidae</taxon>
        <taxon>Didymodactylos</taxon>
    </lineage>
</organism>
<dbReference type="Gene3D" id="3.90.176.10">
    <property type="entry name" value="Toxin ADP-ribosyltransferase, Chain A, domain 1"/>
    <property type="match status" value="1"/>
</dbReference>
<dbReference type="Proteomes" id="UP000682733">
    <property type="component" value="Unassembled WGS sequence"/>
</dbReference>
<evidence type="ECO:0000313" key="12">
    <source>
        <dbReference type="Proteomes" id="UP000677228"/>
    </source>
</evidence>
<dbReference type="InterPro" id="IPR011990">
    <property type="entry name" value="TPR-like_helical_dom_sf"/>
</dbReference>
<comment type="similarity">
    <text evidence="1 9">Belongs to the Arg-specific ADP-ribosyltransferase family.</text>
</comment>
<comment type="catalytic activity">
    <reaction evidence="7 9">
        <text>L-arginyl-[protein] + NAD(+) = N(omega)-(ADP-D-ribosyl)-L-arginyl-[protein] + nicotinamide + H(+)</text>
        <dbReference type="Rhea" id="RHEA:19149"/>
        <dbReference type="Rhea" id="RHEA-COMP:10532"/>
        <dbReference type="Rhea" id="RHEA-COMP:15087"/>
        <dbReference type="ChEBI" id="CHEBI:15378"/>
        <dbReference type="ChEBI" id="CHEBI:17154"/>
        <dbReference type="ChEBI" id="CHEBI:29965"/>
        <dbReference type="ChEBI" id="CHEBI:57540"/>
        <dbReference type="ChEBI" id="CHEBI:142554"/>
        <dbReference type="EC" id="2.4.2.31"/>
    </reaction>
</comment>
<keyword evidence="2 9" id="KW-0328">Glycosyltransferase</keyword>
<dbReference type="InterPro" id="IPR000768">
    <property type="entry name" value="ART"/>
</dbReference>
<dbReference type="PROSITE" id="PS50005">
    <property type="entry name" value="TPR"/>
    <property type="match status" value="3"/>
</dbReference>
<evidence type="ECO:0000256" key="9">
    <source>
        <dbReference type="RuleBase" id="RU361228"/>
    </source>
</evidence>
<comment type="caution">
    <text evidence="10">The sequence shown here is derived from an EMBL/GenBank/DDBJ whole genome shotgun (WGS) entry which is preliminary data.</text>
</comment>
<evidence type="ECO:0000313" key="11">
    <source>
        <dbReference type="EMBL" id="CAF3678528.1"/>
    </source>
</evidence>
<dbReference type="InterPro" id="IPR019734">
    <property type="entry name" value="TPR_rpt"/>
</dbReference>
<keyword evidence="6 8" id="KW-0802">TPR repeat</keyword>
<sequence>MVDQFFDSRELHNENLVIVLFRSNRDVDAEKTRCTEYTKDLLEQINGSTISVFDEQKLVYEYIRDKVQQQQQILLFIYDNEQISLNDLRENMNIFIIPLDYNKMVYDQHQFDSDIRKTVRFFNRQQIKLNYLFTNEQEKYHQEQNSVRYITKDSASFLWFQILFDILKRMPTTTESAKNEMLDKCRQYYKDNLRQLEKIENFQREYKSSDDAIRWYTAESFLYLSVNNALRSENIDELYTYRFYIVDLCTQLSSIYKQQRQLKHDQSELVVYRGQFMTYDELEKLKSNIGNLISTNGFFSTTTDINVARLFAHNNQHKIAVLFQIKADYNLKNIIYADIENYSTIPDEKEVLFHIGAVFQINRIYYDEKLNVWSIQLSASDNGQGHIEQYLKLQEIKLQETNVNILFGRILIDIAEYSRSEIYFRKLLDTLSSNDHEGRSICYQYLGRSLHYSGKLDDALQYYELAKHIQTDILNLHANVNCAYNLFYLGCVNVEKGDYNLAMTYFQDAYDMERILFKDQDHSLISSTLRGIAWVYDKKGDYNNSLKYHWQALERNKKILPCVHSLTADGLYSISNINHRQGNYQKALNYALQAFDMYKQSVPKTHRAFGDITSLLGDIYYDIGNFDCALNNYEYALNVRKHIFNFNHPLIAQCMDAIGKIYRIRKEYDKAVSYHQESLEIFKENFRNNNHPSISKCLFHIGNVCEDRRQFTDAYIYYQQSLAIRQNLYNYKHQSILQLDTYITHVLYFEQEKEYDKAIDSYKNILIDQKHVFQQDEHPNIALTLYNLGLCYHHKQDYDNAFVCFQQTVDIQKQCLDENHPSLIRTLQAIKNLKD</sequence>
<evidence type="ECO:0000256" key="5">
    <source>
        <dbReference type="ARBA" id="ARBA00022737"/>
    </source>
</evidence>
<dbReference type="GO" id="GO:0016779">
    <property type="term" value="F:nucleotidyltransferase activity"/>
    <property type="evidence" value="ECO:0007669"/>
    <property type="project" value="UniProtKB-KW"/>
</dbReference>